<evidence type="ECO:0000256" key="3">
    <source>
        <dbReference type="ARBA" id="ARBA00023125"/>
    </source>
</evidence>
<dbReference type="GO" id="GO:0003677">
    <property type="term" value="F:DNA binding"/>
    <property type="evidence" value="ECO:0007669"/>
    <property type="project" value="UniProtKB-KW"/>
</dbReference>
<dbReference type="CDD" id="cd13831">
    <property type="entry name" value="HU"/>
    <property type="match status" value="1"/>
</dbReference>
<evidence type="ECO:0000313" key="6">
    <source>
        <dbReference type="Proteomes" id="UP000660885"/>
    </source>
</evidence>
<protein>
    <submittedName>
        <fullName evidence="5">HU family DNA-binding protein</fullName>
    </submittedName>
</protein>
<dbReference type="Proteomes" id="UP000660885">
    <property type="component" value="Unassembled WGS sequence"/>
</dbReference>
<sequence length="102" mass="10679">MQDDRRSALTKDDFVALVAEKGAMAKADAGRAVDAFCSAVTAAMQQGDDVKLPGFGSFEVQERGERQGRNVRTGEALTIAASKAVRFSAGSKLKGAVNGKES</sequence>
<reference evidence="5 6" key="1">
    <citation type="submission" date="2021-01" db="EMBL/GenBank/DDBJ databases">
        <title>Belnapia mucosa sp. nov. and Belnapia arida sp. nov., isolated from the Tabernas Desert (Almeria, Spain).</title>
        <authorList>
            <person name="Molina-Menor E."/>
            <person name="Vidal-Verdu A."/>
            <person name="Calonge A."/>
            <person name="Satari L."/>
            <person name="Pereto J."/>
            <person name="Porcar M."/>
        </authorList>
    </citation>
    <scope>NUCLEOTIDE SEQUENCE [LARGE SCALE GENOMIC DNA]</scope>
    <source>
        <strain evidence="5 6">T18</strain>
    </source>
</reference>
<dbReference type="PANTHER" id="PTHR33175:SF3">
    <property type="entry name" value="DNA-BINDING PROTEIN HU-BETA"/>
    <property type="match status" value="1"/>
</dbReference>
<evidence type="ECO:0000256" key="4">
    <source>
        <dbReference type="RuleBase" id="RU003939"/>
    </source>
</evidence>
<organism evidence="5 6">
    <name type="scientific">Belnapia arida</name>
    <dbReference type="NCBI Taxonomy" id="2804533"/>
    <lineage>
        <taxon>Bacteria</taxon>
        <taxon>Pseudomonadati</taxon>
        <taxon>Pseudomonadota</taxon>
        <taxon>Alphaproteobacteria</taxon>
        <taxon>Acetobacterales</taxon>
        <taxon>Roseomonadaceae</taxon>
        <taxon>Belnapia</taxon>
    </lineage>
</organism>
<proteinExistence type="inferred from homology"/>
<dbReference type="PRINTS" id="PR01727">
    <property type="entry name" value="DNABINDINGHU"/>
</dbReference>
<evidence type="ECO:0000313" key="5">
    <source>
        <dbReference type="EMBL" id="MBL6079635.1"/>
    </source>
</evidence>
<dbReference type="PANTHER" id="PTHR33175">
    <property type="entry name" value="DNA-BINDING PROTEIN HU"/>
    <property type="match status" value="1"/>
</dbReference>
<dbReference type="Pfam" id="PF00216">
    <property type="entry name" value="Bac_DNA_binding"/>
    <property type="match status" value="1"/>
</dbReference>
<keyword evidence="6" id="KW-1185">Reference proteome</keyword>
<dbReference type="InterPro" id="IPR000119">
    <property type="entry name" value="Hist_DNA-bd"/>
</dbReference>
<keyword evidence="2" id="KW-0226">DNA condensation</keyword>
<dbReference type="Gene3D" id="4.10.520.10">
    <property type="entry name" value="IHF-like DNA-binding proteins"/>
    <property type="match status" value="1"/>
</dbReference>
<dbReference type="InterPro" id="IPR010992">
    <property type="entry name" value="IHF-like_DNA-bd_dom_sf"/>
</dbReference>
<gene>
    <name evidence="5" type="ORF">JMJ56_16575</name>
</gene>
<keyword evidence="3 5" id="KW-0238">DNA-binding</keyword>
<evidence type="ECO:0000256" key="2">
    <source>
        <dbReference type="ARBA" id="ARBA00023067"/>
    </source>
</evidence>
<comment type="similarity">
    <text evidence="1 4">Belongs to the bacterial histone-like protein family.</text>
</comment>
<dbReference type="EMBL" id="JAETWB010000007">
    <property type="protein sequence ID" value="MBL6079635.1"/>
    <property type="molecule type" value="Genomic_DNA"/>
</dbReference>
<evidence type="ECO:0000256" key="1">
    <source>
        <dbReference type="ARBA" id="ARBA00010529"/>
    </source>
</evidence>
<accession>A0ABS1U512</accession>
<dbReference type="SMART" id="SM00411">
    <property type="entry name" value="BHL"/>
    <property type="match status" value="1"/>
</dbReference>
<comment type="caution">
    <text evidence="5">The sequence shown here is derived from an EMBL/GenBank/DDBJ whole genome shotgun (WGS) entry which is preliminary data.</text>
</comment>
<name>A0ABS1U512_9PROT</name>
<dbReference type="SUPFAM" id="SSF47729">
    <property type="entry name" value="IHF-like DNA-binding proteins"/>
    <property type="match status" value="1"/>
</dbReference>